<dbReference type="RefSeq" id="XP_027096828.1">
    <property type="nucleotide sequence ID" value="XM_027241027.2"/>
</dbReference>
<name>A0A6P6V1W6_COFAR</name>
<keyword evidence="2" id="KW-1185">Reference proteome</keyword>
<dbReference type="GO" id="GO:0071763">
    <property type="term" value="P:nuclear membrane organization"/>
    <property type="evidence" value="ECO:0007669"/>
    <property type="project" value="TreeGrafter"/>
</dbReference>
<gene>
    <name evidence="3" type="primary">LOC113716633</name>
</gene>
<feature type="region of interest" description="Disordered" evidence="1">
    <location>
        <begin position="470"/>
        <end position="497"/>
    </location>
</feature>
<feature type="region of interest" description="Disordered" evidence="1">
    <location>
        <begin position="1"/>
        <end position="49"/>
    </location>
</feature>
<feature type="compositionally biased region" description="Basic residues" evidence="1">
    <location>
        <begin position="560"/>
        <end position="572"/>
    </location>
</feature>
<sequence>MATGPGSGRATEARSGGKIVTNRRRKLTTATPYDRPPQPPPQESPNWLTGVIFPATRKIASGAAKILSTVFDSSSSSSSSSSDSEAASDDDANQSNKDREILSEALECVDKEPQLSLYSSVTKIAIERLLTQESFSREERDRLVQIIDSRVMMGGEENILPTGVPVGTVGNDTADLCTKAVAEARKWLEEKRVESSPLSDLAHESHGLSHIKLQRSENEAGSPIDVAKSYMKSRPPWASPLAEHIELRTASAIPSEMTRELFREKTPASCGGGSLSSSKKRNFASCSWNIEEEIRRVRSKASEDMLNSLSSSKIDLSPLATTLKPRQDSLIADIPNSRGDLGNKSNIVTGTPSADASVHLAAGLNTSIGISALETRQDDLANESLTPHPAAIVSEEYQDLEAFKITDECPGSKSNHVTLDLATEHLDEPRSSQTKVSPAGGVREFDEIGNDNGLHTSQERGLSLEVGTREVDGQAPDGNSKADGNDLGTTSSIPLEDARELISEASIEVPIVDETNGFGNVSQTSPVVHNELSQEPTQPYIDKVAQKADGKAVKHEAKKPGKYNRRGRGRGK</sequence>
<feature type="compositionally biased region" description="Pro residues" evidence="1">
    <location>
        <begin position="34"/>
        <end position="43"/>
    </location>
</feature>
<feature type="compositionally biased region" description="Basic and acidic residues" evidence="1">
    <location>
        <begin position="544"/>
        <end position="559"/>
    </location>
</feature>
<evidence type="ECO:0000313" key="3">
    <source>
        <dbReference type="RefSeq" id="XP_027096828.1"/>
    </source>
</evidence>
<reference evidence="2" key="1">
    <citation type="journal article" date="2025" name="Foods">
        <title>Unveiling the Microbial Signatures of Arabica Coffee Cherries: Insights into Ripeness Specific Diversity, Functional Traits, and Implications for Quality and Safety.</title>
        <authorList>
            <consortium name="RefSeq"/>
            <person name="Tenea G.N."/>
            <person name="Cifuentes V."/>
            <person name="Reyes P."/>
            <person name="Cevallos-Vallejos M."/>
        </authorList>
    </citation>
    <scope>NUCLEOTIDE SEQUENCE [LARGE SCALE GENOMIC DNA]</scope>
</reference>
<feature type="region of interest" description="Disordered" evidence="1">
    <location>
        <begin position="70"/>
        <end position="99"/>
    </location>
</feature>
<dbReference type="GeneID" id="113716633"/>
<protein>
    <submittedName>
        <fullName evidence="3">Uncharacterized protein</fullName>
    </submittedName>
</protein>
<evidence type="ECO:0000256" key="1">
    <source>
        <dbReference type="SAM" id="MobiDB-lite"/>
    </source>
</evidence>
<dbReference type="PANTHER" id="PTHR33416:SF17">
    <property type="entry name" value="PROTEIN KAKU4"/>
    <property type="match status" value="1"/>
</dbReference>
<reference evidence="3" key="2">
    <citation type="submission" date="2025-08" db="UniProtKB">
        <authorList>
            <consortium name="RefSeq"/>
        </authorList>
    </citation>
    <scope>IDENTIFICATION</scope>
    <source>
        <tissue evidence="3">Leaves</tissue>
    </source>
</reference>
<feature type="region of interest" description="Disordered" evidence="1">
    <location>
        <begin position="517"/>
        <end position="572"/>
    </location>
</feature>
<proteinExistence type="predicted"/>
<dbReference type="PANTHER" id="PTHR33416">
    <property type="entry name" value="NUCLEAR PORE COMPLEX PROTEIN NUP1"/>
    <property type="match status" value="1"/>
</dbReference>
<dbReference type="Proteomes" id="UP001652660">
    <property type="component" value="Chromosome 11c"/>
</dbReference>
<evidence type="ECO:0000313" key="2">
    <source>
        <dbReference type="Proteomes" id="UP001652660"/>
    </source>
</evidence>
<feature type="region of interest" description="Disordered" evidence="1">
    <location>
        <begin position="423"/>
        <end position="457"/>
    </location>
</feature>
<dbReference type="AlphaFoldDB" id="A0A6P6V1W6"/>
<accession>A0A6P6V1W6</accession>
<dbReference type="OrthoDB" id="666185at2759"/>
<feature type="compositionally biased region" description="Polar residues" evidence="1">
    <location>
        <begin position="517"/>
        <end position="537"/>
    </location>
</feature>
<feature type="compositionally biased region" description="Low complexity" evidence="1">
    <location>
        <begin position="72"/>
        <end position="85"/>
    </location>
</feature>
<dbReference type="GO" id="GO:0005635">
    <property type="term" value="C:nuclear envelope"/>
    <property type="evidence" value="ECO:0007669"/>
    <property type="project" value="TreeGrafter"/>
</dbReference>
<organism evidence="2 3">
    <name type="scientific">Coffea arabica</name>
    <name type="common">Arabian coffee</name>
    <dbReference type="NCBI Taxonomy" id="13443"/>
    <lineage>
        <taxon>Eukaryota</taxon>
        <taxon>Viridiplantae</taxon>
        <taxon>Streptophyta</taxon>
        <taxon>Embryophyta</taxon>
        <taxon>Tracheophyta</taxon>
        <taxon>Spermatophyta</taxon>
        <taxon>Magnoliopsida</taxon>
        <taxon>eudicotyledons</taxon>
        <taxon>Gunneridae</taxon>
        <taxon>Pentapetalae</taxon>
        <taxon>asterids</taxon>
        <taxon>lamiids</taxon>
        <taxon>Gentianales</taxon>
        <taxon>Rubiaceae</taxon>
        <taxon>Ixoroideae</taxon>
        <taxon>Gardenieae complex</taxon>
        <taxon>Bertiereae - Coffeeae clade</taxon>
        <taxon>Coffeeae</taxon>
        <taxon>Coffea</taxon>
    </lineage>
</organism>